<evidence type="ECO:0000313" key="1">
    <source>
        <dbReference type="EMBL" id="MDQ1030372.1"/>
    </source>
</evidence>
<comment type="caution">
    <text evidence="1">The sequence shown here is derived from an EMBL/GenBank/DDBJ whole genome shotgun (WGS) entry which is preliminary data.</text>
</comment>
<dbReference type="Gene3D" id="3.90.180.10">
    <property type="entry name" value="Medium-chain alcohol dehydrogenases, catalytic domain"/>
    <property type="match status" value="1"/>
</dbReference>
<accession>A0ABU0T3X6</accession>
<sequence length="65" mass="6963">MFDRNIALSGGVAPVRTYVPELLPDVLEGTIDPSPVFDLTVGLEGVPDGYEAMDERTALKVMVAN</sequence>
<protein>
    <submittedName>
        <fullName evidence="1">Threonine dehydrogenase-like Zn-dependent dehydrogenase</fullName>
    </submittedName>
</protein>
<name>A0ABU0T3X6_9ACTN</name>
<dbReference type="Proteomes" id="UP001230328">
    <property type="component" value="Unassembled WGS sequence"/>
</dbReference>
<organism evidence="1 2">
    <name type="scientific">Streptomyces umbrinus</name>
    <dbReference type="NCBI Taxonomy" id="67370"/>
    <lineage>
        <taxon>Bacteria</taxon>
        <taxon>Bacillati</taxon>
        <taxon>Actinomycetota</taxon>
        <taxon>Actinomycetes</taxon>
        <taxon>Kitasatosporales</taxon>
        <taxon>Streptomycetaceae</taxon>
        <taxon>Streptomyces</taxon>
        <taxon>Streptomyces phaeochromogenes group</taxon>
    </lineage>
</organism>
<gene>
    <name evidence="1" type="ORF">QF035_007954</name>
</gene>
<dbReference type="EMBL" id="JAUSZI010000002">
    <property type="protein sequence ID" value="MDQ1030372.1"/>
    <property type="molecule type" value="Genomic_DNA"/>
</dbReference>
<reference evidence="1 2" key="1">
    <citation type="submission" date="2023-07" db="EMBL/GenBank/DDBJ databases">
        <title>Comparative genomics of wheat-associated soil bacteria to identify genetic determinants of phenazine resistance.</title>
        <authorList>
            <person name="Mouncey N."/>
        </authorList>
    </citation>
    <scope>NUCLEOTIDE SEQUENCE [LARGE SCALE GENOMIC DNA]</scope>
    <source>
        <strain evidence="1 2">V2I4</strain>
    </source>
</reference>
<proteinExistence type="predicted"/>
<keyword evidence="2" id="KW-1185">Reference proteome</keyword>
<evidence type="ECO:0000313" key="2">
    <source>
        <dbReference type="Proteomes" id="UP001230328"/>
    </source>
</evidence>
<dbReference type="Gene3D" id="3.40.50.720">
    <property type="entry name" value="NAD(P)-binding Rossmann-like Domain"/>
    <property type="match status" value="1"/>
</dbReference>